<feature type="compositionally biased region" description="Low complexity" evidence="7">
    <location>
        <begin position="490"/>
        <end position="502"/>
    </location>
</feature>
<evidence type="ECO:0000256" key="1">
    <source>
        <dbReference type="ARBA" id="ARBA00022527"/>
    </source>
</evidence>
<keyword evidence="5 6" id="KW-0067">ATP-binding</keyword>
<dbReference type="Pfam" id="PF07714">
    <property type="entry name" value="PK_Tyr_Ser-Thr"/>
    <property type="match status" value="1"/>
</dbReference>
<dbReference type="OrthoDB" id="536504at2759"/>
<dbReference type="Gene3D" id="1.10.510.10">
    <property type="entry name" value="Transferase(Phosphotransferase) domain 1"/>
    <property type="match status" value="1"/>
</dbReference>
<evidence type="ECO:0000256" key="4">
    <source>
        <dbReference type="ARBA" id="ARBA00022777"/>
    </source>
</evidence>
<keyword evidence="9" id="KW-0732">Signal</keyword>
<evidence type="ECO:0000313" key="11">
    <source>
        <dbReference type="EMBL" id="KAG2484196.1"/>
    </source>
</evidence>
<dbReference type="InterPro" id="IPR008271">
    <property type="entry name" value="Ser/Thr_kinase_AS"/>
</dbReference>
<evidence type="ECO:0000259" key="10">
    <source>
        <dbReference type="PROSITE" id="PS50011"/>
    </source>
</evidence>
<keyword evidence="8" id="KW-1133">Transmembrane helix</keyword>
<dbReference type="Gene3D" id="3.30.200.20">
    <property type="entry name" value="Phosphorylase Kinase, domain 1"/>
    <property type="match status" value="1"/>
</dbReference>
<proteinExistence type="predicted"/>
<keyword evidence="4" id="KW-0418">Kinase</keyword>
<feature type="domain" description="Protein kinase" evidence="10">
    <location>
        <begin position="517"/>
        <end position="793"/>
    </location>
</feature>
<gene>
    <name evidence="11" type="ORF">HYH03_017008</name>
</gene>
<feature type="signal peptide" evidence="9">
    <location>
        <begin position="1"/>
        <end position="20"/>
    </location>
</feature>
<evidence type="ECO:0000256" key="9">
    <source>
        <dbReference type="SAM" id="SignalP"/>
    </source>
</evidence>
<feature type="chain" id="PRO_5032585775" description="Protein kinase domain-containing protein" evidence="9">
    <location>
        <begin position="21"/>
        <end position="846"/>
    </location>
</feature>
<evidence type="ECO:0000313" key="12">
    <source>
        <dbReference type="Proteomes" id="UP000612055"/>
    </source>
</evidence>
<dbReference type="PROSITE" id="PS00107">
    <property type="entry name" value="PROTEIN_KINASE_ATP"/>
    <property type="match status" value="1"/>
</dbReference>
<dbReference type="PROSITE" id="PS50011">
    <property type="entry name" value="PROTEIN_KINASE_DOM"/>
    <property type="match status" value="1"/>
</dbReference>
<feature type="compositionally biased region" description="Polar residues" evidence="7">
    <location>
        <begin position="364"/>
        <end position="374"/>
    </location>
</feature>
<feature type="region of interest" description="Disordered" evidence="7">
    <location>
        <begin position="469"/>
        <end position="514"/>
    </location>
</feature>
<sequence>MVQLLLVAVYIAASASLGAAEHGESVTARVASGRELALALTEAVTGGTRVIELSAPEVNLTDADWAGIALPLTFPAGRTMTIRGDPGLPSGPPIVRMTTTPAVKILDNSTFVFEGVILDSFVYQRMSFFRTPSLTLFTYSPEGTKGALLSGRNMNVINPFCLPWEAWEQNVASAARPPLLPGQQAYDSHVDQGTCAHDPALPPLQRCWPARYNCRDVGIAGAQLNAAGNPVATNYDFQLLNVTVLCTVVVDRACVDAHGPVGCIIMYERGLAGAYLPATPPPQPQPSLPLGVAAADGGVGHTGSAGLLAGCIVGGVVLLLVVLAIAGLLLRRRWARSQAQAPADSGPSALPSPAPKYLRESSRETGTISTSLESGSCAVGAHGGTHGGGHESACTPASAAAAAAFGLALSRERSGSGASPGCSQAAPPSAEAAPLAARAAGAWGPGEVVRDQTPLRAVAVAIKVDTSAVPDLCPPSDPLSPNGEGGGPVGPVAGPGQQGQEPEPGPGPGPGADNVVRLTGAVLGKGAFGRVYEGWYRGRLVAVKQLLEAGGGGGGAACAPEEAQETYRQELEVLGRCDHPNIVRVLAACVGGTPRPVMVLERMDTSLDKMLYGGTATLLPLRLVLHVGTQVAQGLSYLHPTILHRDLKPANVLISNPPGEAPVVKLSDFGLSRLRHSALETDRPEAGTPAYMSPECFDINCSAITHRTDVYAFGVLLWEMLAGAVPWKGRTAVQIAYEVALLNHRLPVPPRTCPGGCVEGRWTPRLRGLLAACFERDPWRRPAAAEVAKTLALALQDLDCPSPQRPSADNPSPAALDPGLKLPWQGAYGSMTPSPPPGGSIPRRGA</sequence>
<dbReference type="InterPro" id="IPR011009">
    <property type="entry name" value="Kinase-like_dom_sf"/>
</dbReference>
<feature type="binding site" evidence="6">
    <location>
        <position position="544"/>
    </location>
    <ligand>
        <name>ATP</name>
        <dbReference type="ChEBI" id="CHEBI:30616"/>
    </ligand>
</feature>
<comment type="caution">
    <text evidence="11">The sequence shown here is derived from an EMBL/GenBank/DDBJ whole genome shotgun (WGS) entry which is preliminary data.</text>
</comment>
<keyword evidence="1" id="KW-0723">Serine/threonine-protein kinase</keyword>
<keyword evidence="8" id="KW-0472">Membrane</keyword>
<dbReference type="SUPFAM" id="SSF56112">
    <property type="entry name" value="Protein kinase-like (PK-like)"/>
    <property type="match status" value="1"/>
</dbReference>
<name>A0A836BPC7_9CHLO</name>
<reference evidence="11" key="1">
    <citation type="journal article" date="2020" name="bioRxiv">
        <title>Comparative genomics of Chlamydomonas.</title>
        <authorList>
            <person name="Craig R.J."/>
            <person name="Hasan A.R."/>
            <person name="Ness R.W."/>
            <person name="Keightley P.D."/>
        </authorList>
    </citation>
    <scope>NUCLEOTIDE SEQUENCE</scope>
    <source>
        <strain evidence="11">CCAP 11/70</strain>
    </source>
</reference>
<dbReference type="Proteomes" id="UP000612055">
    <property type="component" value="Unassembled WGS sequence"/>
</dbReference>
<dbReference type="AlphaFoldDB" id="A0A836BPC7"/>
<dbReference type="PANTHER" id="PTHR44329">
    <property type="entry name" value="SERINE/THREONINE-PROTEIN KINASE TNNI3K-RELATED"/>
    <property type="match status" value="1"/>
</dbReference>
<dbReference type="EMBL" id="JAEHOE010000155">
    <property type="protein sequence ID" value="KAG2484196.1"/>
    <property type="molecule type" value="Genomic_DNA"/>
</dbReference>
<dbReference type="InterPro" id="IPR001245">
    <property type="entry name" value="Ser-Thr/Tyr_kinase_cat_dom"/>
</dbReference>
<accession>A0A836BPC7</accession>
<dbReference type="GO" id="GO:0004674">
    <property type="term" value="F:protein serine/threonine kinase activity"/>
    <property type="evidence" value="ECO:0007669"/>
    <property type="project" value="TreeGrafter"/>
</dbReference>
<feature type="region of interest" description="Disordered" evidence="7">
    <location>
        <begin position="340"/>
        <end position="376"/>
    </location>
</feature>
<keyword evidence="8" id="KW-0812">Transmembrane</keyword>
<dbReference type="InterPro" id="IPR017441">
    <property type="entry name" value="Protein_kinase_ATP_BS"/>
</dbReference>
<dbReference type="InterPro" id="IPR000719">
    <property type="entry name" value="Prot_kinase_dom"/>
</dbReference>
<dbReference type="SMART" id="SM00220">
    <property type="entry name" value="S_TKc"/>
    <property type="match status" value="1"/>
</dbReference>
<protein>
    <recommendedName>
        <fullName evidence="10">Protein kinase domain-containing protein</fullName>
    </recommendedName>
</protein>
<evidence type="ECO:0000256" key="5">
    <source>
        <dbReference type="ARBA" id="ARBA00022840"/>
    </source>
</evidence>
<keyword evidence="2" id="KW-0808">Transferase</keyword>
<keyword evidence="3 6" id="KW-0547">Nucleotide-binding</keyword>
<evidence type="ECO:0000256" key="8">
    <source>
        <dbReference type="SAM" id="Phobius"/>
    </source>
</evidence>
<feature type="transmembrane region" description="Helical" evidence="8">
    <location>
        <begin position="307"/>
        <end position="330"/>
    </location>
</feature>
<evidence type="ECO:0000256" key="6">
    <source>
        <dbReference type="PROSITE-ProRule" id="PRU10141"/>
    </source>
</evidence>
<evidence type="ECO:0000256" key="7">
    <source>
        <dbReference type="SAM" id="MobiDB-lite"/>
    </source>
</evidence>
<dbReference type="PROSITE" id="PS00108">
    <property type="entry name" value="PROTEIN_KINASE_ST"/>
    <property type="match status" value="1"/>
</dbReference>
<evidence type="ECO:0000256" key="2">
    <source>
        <dbReference type="ARBA" id="ARBA00022679"/>
    </source>
</evidence>
<organism evidence="11 12">
    <name type="scientific">Edaphochlamys debaryana</name>
    <dbReference type="NCBI Taxonomy" id="47281"/>
    <lineage>
        <taxon>Eukaryota</taxon>
        <taxon>Viridiplantae</taxon>
        <taxon>Chlorophyta</taxon>
        <taxon>core chlorophytes</taxon>
        <taxon>Chlorophyceae</taxon>
        <taxon>CS clade</taxon>
        <taxon>Chlamydomonadales</taxon>
        <taxon>Chlamydomonadales incertae sedis</taxon>
        <taxon>Edaphochlamys</taxon>
    </lineage>
</organism>
<dbReference type="InterPro" id="IPR051681">
    <property type="entry name" value="Ser/Thr_Kinases-Pseudokinases"/>
</dbReference>
<evidence type="ECO:0000256" key="3">
    <source>
        <dbReference type="ARBA" id="ARBA00022741"/>
    </source>
</evidence>
<dbReference type="PANTHER" id="PTHR44329:SF214">
    <property type="entry name" value="PROTEIN KINASE DOMAIN-CONTAINING PROTEIN"/>
    <property type="match status" value="1"/>
</dbReference>
<dbReference type="GO" id="GO:0005524">
    <property type="term" value="F:ATP binding"/>
    <property type="evidence" value="ECO:0007669"/>
    <property type="project" value="UniProtKB-UniRule"/>
</dbReference>
<keyword evidence="12" id="KW-1185">Reference proteome</keyword>
<feature type="region of interest" description="Disordered" evidence="7">
    <location>
        <begin position="800"/>
        <end position="846"/>
    </location>
</feature>